<sequence>MWKRLLPMVLGLLLWAVGVGADVPVASLETFIATHRAEILKLDREEAIRSYFATHLLGAYGDVANLVGFADTLTQGVYLKEIDYLLKEKILEVRIDARSLRSVDKIRGHLTRIRRLGKHPYQWPAEVSHNPATGEIRYGFTLGTKPPFIQLRYEGRVGADGRTAAGTFRREGGSGTAWSGTWQAVRR</sequence>
<keyword evidence="2" id="KW-1185">Reference proteome</keyword>
<comment type="caution">
    <text evidence="1">The sequence shown here is derived from an EMBL/GenBank/DDBJ whole genome shotgun (WGS) entry which is preliminary data.</text>
</comment>
<reference evidence="1" key="1">
    <citation type="submission" date="2022-04" db="EMBL/GenBank/DDBJ databases">
        <title>Desulfatitalea alkaliphila sp. nov., a novel anaerobic sulfate-reducing bacterium isolated from terrestrial mud volcano, Taman Peninsula, Russia.</title>
        <authorList>
            <person name="Khomyakova M.A."/>
            <person name="Merkel A.Y."/>
            <person name="Slobodkin A.I."/>
        </authorList>
    </citation>
    <scope>NUCLEOTIDE SEQUENCE</scope>
    <source>
        <strain evidence="1">M08but</strain>
    </source>
</reference>
<evidence type="ECO:0000313" key="1">
    <source>
        <dbReference type="EMBL" id="MCJ8502420.1"/>
    </source>
</evidence>
<dbReference type="AlphaFoldDB" id="A0AA41R723"/>
<dbReference type="Proteomes" id="UP001165427">
    <property type="component" value="Unassembled WGS sequence"/>
</dbReference>
<gene>
    <name evidence="1" type="ORF">MRX98_17720</name>
</gene>
<proteinExistence type="predicted"/>
<protein>
    <submittedName>
        <fullName evidence="1">Uncharacterized protein</fullName>
    </submittedName>
</protein>
<accession>A0AA41R723</accession>
<dbReference type="RefSeq" id="WP_246913153.1">
    <property type="nucleotide sequence ID" value="NZ_JALJRB010000025.1"/>
</dbReference>
<name>A0AA41R723_9BACT</name>
<dbReference type="EMBL" id="JALJRB010000025">
    <property type="protein sequence ID" value="MCJ8502420.1"/>
    <property type="molecule type" value="Genomic_DNA"/>
</dbReference>
<organism evidence="1 2">
    <name type="scientific">Desulfatitalea alkaliphila</name>
    <dbReference type="NCBI Taxonomy" id="2929485"/>
    <lineage>
        <taxon>Bacteria</taxon>
        <taxon>Pseudomonadati</taxon>
        <taxon>Thermodesulfobacteriota</taxon>
        <taxon>Desulfobacteria</taxon>
        <taxon>Desulfobacterales</taxon>
        <taxon>Desulfosarcinaceae</taxon>
        <taxon>Desulfatitalea</taxon>
    </lineage>
</organism>
<evidence type="ECO:0000313" key="2">
    <source>
        <dbReference type="Proteomes" id="UP001165427"/>
    </source>
</evidence>